<reference evidence="1" key="1">
    <citation type="submission" date="2009-10" db="EMBL/GenBank/DDBJ databases">
        <title>Diversity of trophic interactions inside an arsenic-rich microbial ecosystem.</title>
        <authorList>
            <person name="Bertin P.N."/>
            <person name="Heinrich-Salmeron A."/>
            <person name="Pelletier E."/>
            <person name="Goulhen-Chollet F."/>
            <person name="Arsene-Ploetze F."/>
            <person name="Gallien S."/>
            <person name="Calteau A."/>
            <person name="Vallenet D."/>
            <person name="Casiot C."/>
            <person name="Chane-Woon-Ming B."/>
            <person name="Giloteaux L."/>
            <person name="Barakat M."/>
            <person name="Bonnefoy V."/>
            <person name="Bruneel O."/>
            <person name="Chandler M."/>
            <person name="Cleiss J."/>
            <person name="Duran R."/>
            <person name="Elbaz-Poulichet F."/>
            <person name="Fonknechten N."/>
            <person name="Lauga B."/>
            <person name="Mornico D."/>
            <person name="Ortet P."/>
            <person name="Schaeffer C."/>
            <person name="Siguier P."/>
            <person name="Alexander Thil Smith A."/>
            <person name="Van Dorsselaer A."/>
            <person name="Weissenbach J."/>
            <person name="Medigue C."/>
            <person name="Le Paslier D."/>
        </authorList>
    </citation>
    <scope>NUCLEOTIDE SEQUENCE</scope>
</reference>
<name>E6QNH4_9ZZZZ</name>
<protein>
    <submittedName>
        <fullName evidence="1">Uncharacterized protein</fullName>
    </submittedName>
</protein>
<dbReference type="AlphaFoldDB" id="E6QNH4"/>
<sequence length="64" mass="7079">MSSTASRASATGPRITRRWWRSSPFRLLPLNFQKIASSEQGSARDCDSIAVAVIMINELKGEIL</sequence>
<evidence type="ECO:0000313" key="1">
    <source>
        <dbReference type="EMBL" id="CBI08795.1"/>
    </source>
</evidence>
<organism evidence="1">
    <name type="scientific">mine drainage metagenome</name>
    <dbReference type="NCBI Taxonomy" id="410659"/>
    <lineage>
        <taxon>unclassified sequences</taxon>
        <taxon>metagenomes</taxon>
        <taxon>ecological metagenomes</taxon>
    </lineage>
</organism>
<accession>E6QNH4</accession>
<proteinExistence type="predicted"/>
<comment type="caution">
    <text evidence="1">The sequence shown here is derived from an EMBL/GenBank/DDBJ whole genome shotgun (WGS) entry which is preliminary data.</text>
</comment>
<dbReference type="EMBL" id="CABQ01000273">
    <property type="protein sequence ID" value="CBI08795.1"/>
    <property type="molecule type" value="Genomic_DNA"/>
</dbReference>
<gene>
    <name evidence="1" type="ORF">CARN6_2306</name>
</gene>